<dbReference type="RefSeq" id="WP_126014994.1">
    <property type="nucleotide sequence ID" value="NZ_CP034437.1"/>
</dbReference>
<sequence>MSRVGIFREDVRKTNKQFYSLKDKETTVYELPSMQVLTTSGMEERDIYRMFDYSGIWTMGRFINRVKSYTKRELGKNFSRMPIEVEWGAVSGYRAMMWVPGYITQDIFEATMADLHTKFSNAEPSMALTSLPPRRCAQLLHIGRYEFIDSTRKQLTENLQSQGLRLIGGSQEIFINHPHCNPPEKLNILIRQEVEVEWD</sequence>
<dbReference type="OrthoDB" id="2855159at2"/>
<name>A0A3S9A2E4_9BACL</name>
<protein>
    <recommendedName>
        <fullName evidence="3">GyrI-like small molecule binding domain-containing protein</fullName>
    </recommendedName>
</protein>
<dbReference type="SUPFAM" id="SSF55136">
    <property type="entry name" value="Probable bacterial effector-binding domain"/>
    <property type="match status" value="1"/>
</dbReference>
<proteinExistence type="predicted"/>
<reference evidence="2" key="1">
    <citation type="submission" date="2018-12" db="EMBL/GenBank/DDBJ databases">
        <title>Genome sequence of Peanibacillus sp.</title>
        <authorList>
            <person name="Subramani G."/>
            <person name="Srinivasan S."/>
            <person name="Kim M.K."/>
        </authorList>
    </citation>
    <scope>NUCLEOTIDE SEQUENCE [LARGE SCALE GENOMIC DNA]</scope>
    <source>
        <strain evidence="2">18JY67-1</strain>
    </source>
</reference>
<dbReference type="KEGG" id="palb:EJC50_09905"/>
<dbReference type="AlphaFoldDB" id="A0A3S9A2E4"/>
<dbReference type="Proteomes" id="UP000272528">
    <property type="component" value="Chromosome"/>
</dbReference>
<dbReference type="Gene3D" id="3.20.80.10">
    <property type="entry name" value="Regulatory factor, effector binding domain"/>
    <property type="match status" value="1"/>
</dbReference>
<accession>A0A3S9A2E4</accession>
<dbReference type="EMBL" id="CP034437">
    <property type="protein sequence ID" value="AZN39928.1"/>
    <property type="molecule type" value="Genomic_DNA"/>
</dbReference>
<evidence type="ECO:0008006" key="3">
    <source>
        <dbReference type="Google" id="ProtNLM"/>
    </source>
</evidence>
<dbReference type="InterPro" id="IPR011256">
    <property type="entry name" value="Reg_factor_effector_dom_sf"/>
</dbReference>
<gene>
    <name evidence="1" type="ORF">EJC50_09905</name>
</gene>
<keyword evidence="2" id="KW-1185">Reference proteome</keyword>
<evidence type="ECO:0000313" key="1">
    <source>
        <dbReference type="EMBL" id="AZN39928.1"/>
    </source>
</evidence>
<evidence type="ECO:0000313" key="2">
    <source>
        <dbReference type="Proteomes" id="UP000272528"/>
    </source>
</evidence>
<organism evidence="1 2">
    <name type="scientific">Paenibacillus albus</name>
    <dbReference type="NCBI Taxonomy" id="2495582"/>
    <lineage>
        <taxon>Bacteria</taxon>
        <taxon>Bacillati</taxon>
        <taxon>Bacillota</taxon>
        <taxon>Bacilli</taxon>
        <taxon>Bacillales</taxon>
        <taxon>Paenibacillaceae</taxon>
        <taxon>Paenibacillus</taxon>
    </lineage>
</organism>